<accession>A0A4Z1PCG7</accession>
<organism evidence="1 2">
    <name type="scientific">Venturia nashicola</name>
    <dbReference type="NCBI Taxonomy" id="86259"/>
    <lineage>
        <taxon>Eukaryota</taxon>
        <taxon>Fungi</taxon>
        <taxon>Dikarya</taxon>
        <taxon>Ascomycota</taxon>
        <taxon>Pezizomycotina</taxon>
        <taxon>Dothideomycetes</taxon>
        <taxon>Pleosporomycetidae</taxon>
        <taxon>Venturiales</taxon>
        <taxon>Venturiaceae</taxon>
        <taxon>Venturia</taxon>
    </lineage>
</organism>
<sequence length="115" mass="13102">MEHFDLAMLWEDLHNLEMYYLAIGESEFEGKEDLQHKARQDYSHSSEISDNSAIADVSQFFFGIISAKACAILANSYDGFEPGEQTWSLELVRADSMSLSTFELTRGVPELPHHR</sequence>
<reference evidence="1 2" key="1">
    <citation type="submission" date="2019-04" db="EMBL/GenBank/DDBJ databases">
        <title>High contiguity whole genome sequence and gene annotation resource for two Venturia nashicola isolates.</title>
        <authorList>
            <person name="Prokchorchik M."/>
            <person name="Won K."/>
            <person name="Lee Y."/>
            <person name="Choi E.D."/>
            <person name="Segonzac C."/>
            <person name="Sohn K.H."/>
        </authorList>
    </citation>
    <scope>NUCLEOTIDE SEQUENCE [LARGE SCALE GENOMIC DNA]</scope>
    <source>
        <strain evidence="1 2">PRI2</strain>
    </source>
</reference>
<proteinExistence type="predicted"/>
<evidence type="ECO:0000313" key="2">
    <source>
        <dbReference type="Proteomes" id="UP000298493"/>
    </source>
</evidence>
<dbReference type="AlphaFoldDB" id="A0A4Z1PCG7"/>
<protein>
    <submittedName>
        <fullName evidence="1">Uncharacterized protein</fullName>
    </submittedName>
</protein>
<evidence type="ECO:0000313" key="1">
    <source>
        <dbReference type="EMBL" id="TID27078.1"/>
    </source>
</evidence>
<comment type="caution">
    <text evidence="1">The sequence shown here is derived from an EMBL/GenBank/DDBJ whole genome shotgun (WGS) entry which is preliminary data.</text>
</comment>
<name>A0A4Z1PCG7_9PEZI</name>
<keyword evidence="2" id="KW-1185">Reference proteome</keyword>
<gene>
    <name evidence="1" type="ORF">E6O75_ATG01571</name>
</gene>
<dbReference type="EMBL" id="SNSC02000002">
    <property type="protein sequence ID" value="TID27078.1"/>
    <property type="molecule type" value="Genomic_DNA"/>
</dbReference>
<dbReference type="Proteomes" id="UP000298493">
    <property type="component" value="Unassembled WGS sequence"/>
</dbReference>